<dbReference type="InterPro" id="IPR012865">
    <property type="entry name" value="DUF1642"/>
</dbReference>
<sequence length="172" mass="20522">MMKRDEAVQKLATVGHLSMAHAEDLYDSFFPKPVVPQYVADWYEEIKGEFYLNLHYLAWDMFESLDEDACVPKKTLNDDITRWYRKNENAIKIIVNMHQFGYEVEKEKRYRVSMPKTRNRKDHAQLLCEADGKVFWCGEWYKFRTKFTRKELEENGFGWVFDCPGVEVKEVG</sequence>
<dbReference type="EMBL" id="BK015936">
    <property type="protein sequence ID" value="DAF86052.1"/>
    <property type="molecule type" value="Genomic_DNA"/>
</dbReference>
<organism evidence="1">
    <name type="scientific">Siphoviridae sp. ctGJ32</name>
    <dbReference type="NCBI Taxonomy" id="2825409"/>
    <lineage>
        <taxon>Viruses</taxon>
        <taxon>Duplodnaviria</taxon>
        <taxon>Heunggongvirae</taxon>
        <taxon>Uroviricota</taxon>
        <taxon>Caudoviricetes</taxon>
    </lineage>
</organism>
<evidence type="ECO:0000313" key="1">
    <source>
        <dbReference type="EMBL" id="DAF86052.1"/>
    </source>
</evidence>
<protein>
    <recommendedName>
        <fullName evidence="2">DUF1642 domain-containing protein</fullName>
    </recommendedName>
</protein>
<accession>A0A8S5TV24</accession>
<dbReference type="Pfam" id="PF07852">
    <property type="entry name" value="DUF1642"/>
    <property type="match status" value="1"/>
</dbReference>
<reference evidence="1" key="1">
    <citation type="journal article" date="2021" name="Proc. Natl. Acad. Sci. U.S.A.">
        <title>A Catalog of Tens of Thousands of Viruses from Human Metagenomes Reveals Hidden Associations with Chronic Diseases.</title>
        <authorList>
            <person name="Tisza M.J."/>
            <person name="Buck C.B."/>
        </authorList>
    </citation>
    <scope>NUCLEOTIDE SEQUENCE</scope>
    <source>
        <strain evidence="1">CtGJ32</strain>
    </source>
</reference>
<proteinExistence type="predicted"/>
<name>A0A8S5TV24_9CAUD</name>
<evidence type="ECO:0008006" key="2">
    <source>
        <dbReference type="Google" id="ProtNLM"/>
    </source>
</evidence>